<keyword evidence="3 9" id="KW-0489">Methyltransferase</keyword>
<dbReference type="Proteomes" id="UP000274122">
    <property type="component" value="Chromosome"/>
</dbReference>
<feature type="binding site" evidence="9 11">
    <location>
        <position position="307"/>
    </location>
    <ligand>
        <name>S-adenosyl-L-methionine</name>
        <dbReference type="ChEBI" id="CHEBI:59789"/>
    </ligand>
</feature>
<evidence type="ECO:0000313" key="14">
    <source>
        <dbReference type="Proteomes" id="UP000274122"/>
    </source>
</evidence>
<dbReference type="GO" id="GO:0070041">
    <property type="term" value="F:rRNA (uridine-C5-)-methyltransferase activity"/>
    <property type="evidence" value="ECO:0007669"/>
    <property type="project" value="UniProtKB-UniRule"/>
</dbReference>
<keyword evidence="5 9" id="KW-0949">S-adenosyl-L-methionine</keyword>
<reference evidence="13 14" key="1">
    <citation type="submission" date="2018-12" db="EMBL/GenBank/DDBJ databases">
        <authorList>
            <consortium name="Pathogen Informatics"/>
        </authorList>
    </citation>
    <scope>NUCLEOTIDE SEQUENCE [LARGE SCALE GENOMIC DNA]</scope>
    <source>
        <strain evidence="13 14">NCTC11466</strain>
    </source>
</reference>
<dbReference type="OrthoDB" id="9804590at2"/>
<dbReference type="PANTHER" id="PTHR11061:SF30">
    <property type="entry name" value="TRNA (URACIL(54)-C(5))-METHYLTRANSFERASE"/>
    <property type="match status" value="1"/>
</dbReference>
<comment type="similarity">
    <text evidence="9">Belongs to the class I-like SAM-binding methyltransferase superfamily. RNA M5U methyltransferase family. RlmC subfamily.</text>
</comment>
<dbReference type="GO" id="GO:0051539">
    <property type="term" value="F:4 iron, 4 sulfur cluster binding"/>
    <property type="evidence" value="ECO:0007669"/>
    <property type="project" value="UniProtKB-KW"/>
</dbReference>
<dbReference type="PROSITE" id="PS01230">
    <property type="entry name" value="TRMA_1"/>
    <property type="match status" value="1"/>
</dbReference>
<feature type="binding site" evidence="9">
    <location>
        <position position="3"/>
    </location>
    <ligand>
        <name>[4Fe-4S] cluster</name>
        <dbReference type="ChEBI" id="CHEBI:49883"/>
    </ligand>
</feature>
<comment type="function">
    <text evidence="9">Catalyzes the formation of 5-methyl-uridine at position 747 (m5U747) in 23S rRNA.</text>
</comment>
<feature type="binding site" evidence="9">
    <location>
        <position position="11"/>
    </location>
    <ligand>
        <name>[4Fe-4S] cluster</name>
        <dbReference type="ChEBI" id="CHEBI:49883"/>
    </ligand>
</feature>
<dbReference type="NCBIfam" id="TIGR02085">
    <property type="entry name" value="meth_trns_rumB"/>
    <property type="match status" value="1"/>
</dbReference>
<evidence type="ECO:0000256" key="1">
    <source>
        <dbReference type="ARBA" id="ARBA00022485"/>
    </source>
</evidence>
<dbReference type="InterPro" id="IPR029063">
    <property type="entry name" value="SAM-dependent_MTases_sf"/>
</dbReference>
<evidence type="ECO:0000256" key="12">
    <source>
        <dbReference type="PROSITE-ProRule" id="PRU10015"/>
    </source>
</evidence>
<keyword evidence="1 9" id="KW-0004">4Fe-4S</keyword>
<dbReference type="CDD" id="cd02440">
    <property type="entry name" value="AdoMet_MTases"/>
    <property type="match status" value="1"/>
</dbReference>
<dbReference type="PANTHER" id="PTHR11061">
    <property type="entry name" value="RNA M5U METHYLTRANSFERASE"/>
    <property type="match status" value="1"/>
</dbReference>
<dbReference type="SUPFAM" id="SSF53335">
    <property type="entry name" value="S-adenosyl-L-methionine-dependent methyltransferases"/>
    <property type="match status" value="1"/>
</dbReference>
<organism evidence="13 14">
    <name type="scientific">Cedecea lapagei</name>
    <dbReference type="NCBI Taxonomy" id="158823"/>
    <lineage>
        <taxon>Bacteria</taxon>
        <taxon>Pseudomonadati</taxon>
        <taxon>Pseudomonadota</taxon>
        <taxon>Gammaproteobacteria</taxon>
        <taxon>Enterobacterales</taxon>
        <taxon>Enterobacteriaceae</taxon>
        <taxon>Cedecea</taxon>
    </lineage>
</organism>
<dbReference type="InterPro" id="IPR030390">
    <property type="entry name" value="MeTrfase_TrmA_AS"/>
</dbReference>
<dbReference type="PROSITE" id="PS01231">
    <property type="entry name" value="TRMA_2"/>
    <property type="match status" value="1"/>
</dbReference>
<evidence type="ECO:0000256" key="3">
    <source>
        <dbReference type="ARBA" id="ARBA00022603"/>
    </source>
</evidence>
<evidence type="ECO:0000313" key="13">
    <source>
        <dbReference type="EMBL" id="VEB99249.1"/>
    </source>
</evidence>
<dbReference type="PROSITE" id="PS51687">
    <property type="entry name" value="SAM_MT_RNA_M5U"/>
    <property type="match status" value="1"/>
</dbReference>
<dbReference type="EC" id="2.1.1.189" evidence="9 10"/>
<dbReference type="Pfam" id="PF05958">
    <property type="entry name" value="tRNA_U5-meth_tr"/>
    <property type="match status" value="1"/>
</dbReference>
<gene>
    <name evidence="9 13" type="primary">rlmC</name>
    <name evidence="13" type="ORF">NCTC11466_03082</name>
</gene>
<evidence type="ECO:0000256" key="8">
    <source>
        <dbReference type="ARBA" id="ARBA00023014"/>
    </source>
</evidence>
<dbReference type="InterPro" id="IPR030391">
    <property type="entry name" value="MeTrfase_TrmA_CS"/>
</dbReference>
<keyword evidence="8 9" id="KW-0411">Iron-sulfur</keyword>
<evidence type="ECO:0000256" key="2">
    <source>
        <dbReference type="ARBA" id="ARBA00022552"/>
    </source>
</evidence>
<feature type="binding site" evidence="9 11">
    <location>
        <position position="262"/>
    </location>
    <ligand>
        <name>S-adenosyl-L-methionine</name>
        <dbReference type="ChEBI" id="CHEBI:59789"/>
    </ligand>
</feature>
<dbReference type="FunFam" id="2.40.50.1070:FF:000002">
    <property type="entry name" value="23S rRNA (uracil(747)-C(5))-methyltransferase RlmC"/>
    <property type="match status" value="1"/>
</dbReference>
<evidence type="ECO:0000256" key="11">
    <source>
        <dbReference type="PROSITE-ProRule" id="PRU01024"/>
    </source>
</evidence>
<feature type="active site" evidence="12">
    <location>
        <position position="334"/>
    </location>
</feature>
<feature type="binding site" evidence="9 11">
    <location>
        <position position="212"/>
    </location>
    <ligand>
        <name>S-adenosyl-L-methionine</name>
        <dbReference type="ChEBI" id="CHEBI:59789"/>
    </ligand>
</feature>
<proteinExistence type="inferred from homology"/>
<accession>A0A3S5DPV2</accession>
<evidence type="ECO:0000256" key="9">
    <source>
        <dbReference type="HAMAP-Rule" id="MF_01012"/>
    </source>
</evidence>
<protein>
    <recommendedName>
        <fullName evidence="9 10">23S rRNA (uracil(747)-C(5))-methyltransferase RlmC</fullName>
        <ecNumber evidence="9 10">2.1.1.189</ecNumber>
    </recommendedName>
    <alternativeName>
        <fullName evidence="9">23S rRNA(m5U747)-methyltransferase</fullName>
    </alternativeName>
</protein>
<evidence type="ECO:0000256" key="10">
    <source>
        <dbReference type="NCBIfam" id="TIGR02085"/>
    </source>
</evidence>
<dbReference type="KEGG" id="clap:NCTC11466_03082"/>
<dbReference type="NCBIfam" id="TIGR00479">
    <property type="entry name" value="rumA"/>
    <property type="match status" value="1"/>
</dbReference>
<dbReference type="EMBL" id="LR134201">
    <property type="protein sequence ID" value="VEB99249.1"/>
    <property type="molecule type" value="Genomic_DNA"/>
</dbReference>
<evidence type="ECO:0000256" key="6">
    <source>
        <dbReference type="ARBA" id="ARBA00022723"/>
    </source>
</evidence>
<dbReference type="Gene3D" id="2.40.50.1070">
    <property type="match status" value="1"/>
</dbReference>
<keyword evidence="14" id="KW-1185">Reference proteome</keyword>
<dbReference type="InterPro" id="IPR010280">
    <property type="entry name" value="U5_MeTrfase_fam"/>
</dbReference>
<sequence length="378" mass="42294">MQCALYDAGRCRSCQWIEQSVEDQLSAKMTDLRQLLDGIAVGEWCKPVSGPEQAFRNKAKMVVSGSVEKPLLGMLHRDGTPEDLTDCPLYPASFEPVFTVLKPFIARAGLTPYSVARKRGELKYLLLTESQADGGMMLRFVLRSESKLEQLKAALPWLQQQLPQLKVISANIQPVHMAIMEGEQEIPLTEQRALEEVFNGVPLFIRPQSFFQTNPQVASRLYATARDWVRELPVRHMWDLFCGVGGFGLHCATPEMKLTGIEIAPEAIASAKQSAEKLGLHNLHFQALDSTQFAVAQQDIPQLVLVNPPRRGIGKALCDYLAQMSPAFIVYSSCNAQTMAKDIKMLPGYRVVRTQLFDMFPHTSHYEVLTLLERCPSS</sequence>
<keyword evidence="2 9" id="KW-0698">rRNA processing</keyword>
<dbReference type="GO" id="GO:0005506">
    <property type="term" value="F:iron ion binding"/>
    <property type="evidence" value="ECO:0007669"/>
    <property type="project" value="UniProtKB-UniRule"/>
</dbReference>
<dbReference type="InterPro" id="IPR011825">
    <property type="entry name" value="23SrRNA_MeTrfase_RlmC"/>
</dbReference>
<keyword evidence="4 9" id="KW-0808">Transferase</keyword>
<dbReference type="GO" id="GO:0070475">
    <property type="term" value="P:rRNA base methylation"/>
    <property type="evidence" value="ECO:0007669"/>
    <property type="project" value="TreeGrafter"/>
</dbReference>
<dbReference type="RefSeq" id="WP_126356996.1">
    <property type="nucleotide sequence ID" value="NZ_LR134201.1"/>
</dbReference>
<feature type="binding site" evidence="9">
    <location>
        <position position="87"/>
    </location>
    <ligand>
        <name>[4Fe-4S] cluster</name>
        <dbReference type="ChEBI" id="CHEBI:49883"/>
    </ligand>
</feature>
<keyword evidence="6 9" id="KW-0479">Metal-binding</keyword>
<dbReference type="AlphaFoldDB" id="A0A3S5DPV2"/>
<comment type="catalytic activity">
    <reaction evidence="9">
        <text>uridine(747) in 23S rRNA + S-adenosyl-L-methionine = 5-methyluridine(747) in 23S rRNA + S-adenosyl-L-homocysteine + H(+)</text>
        <dbReference type="Rhea" id="RHEA:42628"/>
        <dbReference type="Rhea" id="RHEA-COMP:10154"/>
        <dbReference type="Rhea" id="RHEA-COMP:10155"/>
        <dbReference type="ChEBI" id="CHEBI:15378"/>
        <dbReference type="ChEBI" id="CHEBI:57856"/>
        <dbReference type="ChEBI" id="CHEBI:59789"/>
        <dbReference type="ChEBI" id="CHEBI:65315"/>
        <dbReference type="ChEBI" id="CHEBI:74447"/>
        <dbReference type="EC" id="2.1.1.189"/>
    </reaction>
</comment>
<feature type="binding site" evidence="9">
    <location>
        <position position="14"/>
    </location>
    <ligand>
        <name>[4Fe-4S] cluster</name>
        <dbReference type="ChEBI" id="CHEBI:49883"/>
    </ligand>
</feature>
<dbReference type="Gene3D" id="3.40.50.150">
    <property type="entry name" value="Vaccinia Virus protein VP39"/>
    <property type="match status" value="1"/>
</dbReference>
<evidence type="ECO:0000256" key="5">
    <source>
        <dbReference type="ARBA" id="ARBA00022691"/>
    </source>
</evidence>
<keyword evidence="7 9" id="KW-0408">Iron</keyword>
<feature type="binding site" evidence="9 11">
    <location>
        <position position="241"/>
    </location>
    <ligand>
        <name>S-adenosyl-L-methionine</name>
        <dbReference type="ChEBI" id="CHEBI:59789"/>
    </ligand>
</feature>
<dbReference type="HAMAP" id="MF_01012">
    <property type="entry name" value="23SrRNA_methyltr_RlmC"/>
    <property type="match status" value="1"/>
</dbReference>
<evidence type="ECO:0000256" key="7">
    <source>
        <dbReference type="ARBA" id="ARBA00023004"/>
    </source>
</evidence>
<feature type="active site" description="Nucleophile" evidence="9 11">
    <location>
        <position position="334"/>
    </location>
</feature>
<name>A0A3S5DPV2_9ENTR</name>
<evidence type="ECO:0000256" key="4">
    <source>
        <dbReference type="ARBA" id="ARBA00022679"/>
    </source>
</evidence>